<evidence type="ECO:0000313" key="2">
    <source>
        <dbReference type="Proteomes" id="UP001172102"/>
    </source>
</evidence>
<dbReference type="Proteomes" id="UP001172102">
    <property type="component" value="Unassembled WGS sequence"/>
</dbReference>
<keyword evidence="2" id="KW-1185">Reference proteome</keyword>
<dbReference type="EMBL" id="JAUKUA010000004">
    <property type="protein sequence ID" value="KAK0714635.1"/>
    <property type="molecule type" value="Genomic_DNA"/>
</dbReference>
<gene>
    <name evidence="1" type="ORF">B0H67DRAFT_644479</name>
</gene>
<dbReference type="AlphaFoldDB" id="A0AA40DT76"/>
<accession>A0AA40DT76</accession>
<comment type="caution">
    <text evidence="1">The sequence shown here is derived from an EMBL/GenBank/DDBJ whole genome shotgun (WGS) entry which is preliminary data.</text>
</comment>
<evidence type="ECO:0000313" key="1">
    <source>
        <dbReference type="EMBL" id="KAK0714635.1"/>
    </source>
</evidence>
<protein>
    <submittedName>
        <fullName evidence="1">Uncharacterized protein</fullName>
    </submittedName>
</protein>
<organism evidence="1 2">
    <name type="scientific">Lasiosphaeris hirsuta</name>
    <dbReference type="NCBI Taxonomy" id="260670"/>
    <lineage>
        <taxon>Eukaryota</taxon>
        <taxon>Fungi</taxon>
        <taxon>Dikarya</taxon>
        <taxon>Ascomycota</taxon>
        <taxon>Pezizomycotina</taxon>
        <taxon>Sordariomycetes</taxon>
        <taxon>Sordariomycetidae</taxon>
        <taxon>Sordariales</taxon>
        <taxon>Lasiosphaeriaceae</taxon>
        <taxon>Lasiosphaeris</taxon>
    </lineage>
</organism>
<sequence>MSLWKSYQNLSPKSKLAVGATLLFWGATGPYLSDKLGEAFGYNPTEADKAALPKIHIVPRDDSKR</sequence>
<name>A0AA40DT76_9PEZI</name>
<reference evidence="1" key="1">
    <citation type="submission" date="2023-06" db="EMBL/GenBank/DDBJ databases">
        <title>Genome-scale phylogeny and comparative genomics of the fungal order Sordariales.</title>
        <authorList>
            <consortium name="Lawrence Berkeley National Laboratory"/>
            <person name="Hensen N."/>
            <person name="Bonometti L."/>
            <person name="Westerberg I."/>
            <person name="Brannstrom I.O."/>
            <person name="Guillou S."/>
            <person name="Cros-Aarteil S."/>
            <person name="Calhoun S."/>
            <person name="Haridas S."/>
            <person name="Kuo A."/>
            <person name="Mondo S."/>
            <person name="Pangilinan J."/>
            <person name="Riley R."/>
            <person name="Labutti K."/>
            <person name="Andreopoulos B."/>
            <person name="Lipzen A."/>
            <person name="Chen C."/>
            <person name="Yanf M."/>
            <person name="Daum C."/>
            <person name="Ng V."/>
            <person name="Clum A."/>
            <person name="Steindorff A."/>
            <person name="Ohm R."/>
            <person name="Martin F."/>
            <person name="Silar P."/>
            <person name="Natvig D."/>
            <person name="Lalanne C."/>
            <person name="Gautier V."/>
            <person name="Ament-Velasquez S.L."/>
            <person name="Kruys A."/>
            <person name="Hutchinson M.I."/>
            <person name="Powell A.J."/>
            <person name="Barry K."/>
            <person name="Miller A.N."/>
            <person name="Grigoriev I.V."/>
            <person name="Debuchy R."/>
            <person name="Gladieux P."/>
            <person name="Thoren M.H."/>
            <person name="Johannesson H."/>
        </authorList>
    </citation>
    <scope>NUCLEOTIDE SEQUENCE</scope>
    <source>
        <strain evidence="1">SMH4607-1</strain>
    </source>
</reference>
<proteinExistence type="predicted"/>